<protein>
    <recommendedName>
        <fullName evidence="9">Glycosyltransferase RgtA/B/C/D-like domain-containing protein</fullName>
    </recommendedName>
</protein>
<feature type="transmembrane region" description="Helical" evidence="8">
    <location>
        <begin position="376"/>
        <end position="397"/>
    </location>
</feature>
<proteinExistence type="predicted"/>
<feature type="domain" description="Glycosyltransferase RgtA/B/C/D-like" evidence="9">
    <location>
        <begin position="69"/>
        <end position="230"/>
    </location>
</feature>
<dbReference type="GO" id="GO:0016763">
    <property type="term" value="F:pentosyltransferase activity"/>
    <property type="evidence" value="ECO:0007669"/>
    <property type="project" value="TreeGrafter"/>
</dbReference>
<sequence>MTIRIHLLVLGIILTLALLLRFYQLDINPAGLHGDGASQGYNAFSLLHTGKDRYGETFPIIFRSNGSYQPPVYTYLTIIPVSIFGNTPFSARFISAFSGAILVLVTYLFVNGLFGDKRKHLVALISALVITIAPWSIQFSRLAVEANLSVTIFSLGVLLLYLATKKSYLFTIACAVMGITSHTYYSERITTILFISTFVFLFRKNFLNKGNLFWTIAGLGIFITIQIPHIMIAFTGAFARRFDQVSYVNTQLSSDNSIFTVINNLLSLFIKTYISYFSPKNLFFEGDSSLGRTMPGLGVFYTWLIVPFFIGINRLFKNLSSSLSKLLLSLIIITPIPAALTGDFFYPLRILCFLWTISVIASVGLYSLLSIVKFKIIKVFLSFILFLYSIFTLYSSYSVYKYESAESFGYAYITLLDVLKNYPNQEIYIDSARDSGIGIRNAYLKYYDPVKLQQQLKPQMKSPYYSSIVNSDEIYNINNIINKFSWDYTCQKNIILVGDTLAISDKQVNDHNLKKEFEIKNPLSIKISLIGYSTNPLIECPNKKINVNNLYE</sequence>
<evidence type="ECO:0000256" key="5">
    <source>
        <dbReference type="ARBA" id="ARBA00022692"/>
    </source>
</evidence>
<feature type="transmembrane region" description="Helical" evidence="8">
    <location>
        <begin position="185"/>
        <end position="202"/>
    </location>
</feature>
<feature type="transmembrane region" description="Helical" evidence="8">
    <location>
        <begin position="323"/>
        <end position="340"/>
    </location>
</feature>
<dbReference type="InterPro" id="IPR038731">
    <property type="entry name" value="RgtA/B/C-like"/>
</dbReference>
<feature type="transmembrane region" description="Helical" evidence="8">
    <location>
        <begin position="121"/>
        <end position="140"/>
    </location>
</feature>
<evidence type="ECO:0000313" key="11">
    <source>
        <dbReference type="Proteomes" id="UP000177057"/>
    </source>
</evidence>
<name>A0A1F5N4C7_9BACT</name>
<dbReference type="GO" id="GO:0010041">
    <property type="term" value="P:response to iron(III) ion"/>
    <property type="evidence" value="ECO:0007669"/>
    <property type="project" value="TreeGrafter"/>
</dbReference>
<evidence type="ECO:0000256" key="4">
    <source>
        <dbReference type="ARBA" id="ARBA00022679"/>
    </source>
</evidence>
<keyword evidence="2" id="KW-1003">Cell membrane</keyword>
<keyword evidence="3" id="KW-0328">Glycosyltransferase</keyword>
<feature type="transmembrane region" description="Helical" evidence="8">
    <location>
        <begin position="214"/>
        <end position="238"/>
    </location>
</feature>
<evidence type="ECO:0000313" key="10">
    <source>
        <dbReference type="EMBL" id="OGE72402.1"/>
    </source>
</evidence>
<keyword evidence="7 8" id="KW-0472">Membrane</keyword>
<keyword evidence="6 8" id="KW-1133">Transmembrane helix</keyword>
<accession>A0A1F5N4C7</accession>
<evidence type="ECO:0000259" key="9">
    <source>
        <dbReference type="Pfam" id="PF13231"/>
    </source>
</evidence>
<feature type="transmembrane region" description="Helical" evidence="8">
    <location>
        <begin position="298"/>
        <end position="316"/>
    </location>
</feature>
<gene>
    <name evidence="10" type="ORF">A3H40_04120</name>
</gene>
<organism evidence="10 11">
    <name type="scientific">Candidatus Daviesbacteria bacterium RIFCSPLOWO2_02_FULL_38_15</name>
    <dbReference type="NCBI Taxonomy" id="1797794"/>
    <lineage>
        <taxon>Bacteria</taxon>
        <taxon>Candidatus Daviesiibacteriota</taxon>
    </lineage>
</organism>
<feature type="transmembrane region" description="Helical" evidence="8">
    <location>
        <begin position="346"/>
        <end position="369"/>
    </location>
</feature>
<keyword evidence="4" id="KW-0808">Transferase</keyword>
<evidence type="ECO:0000256" key="3">
    <source>
        <dbReference type="ARBA" id="ARBA00022676"/>
    </source>
</evidence>
<feature type="transmembrane region" description="Helical" evidence="8">
    <location>
        <begin position="93"/>
        <end position="114"/>
    </location>
</feature>
<dbReference type="EMBL" id="MFDV01000008">
    <property type="protein sequence ID" value="OGE72402.1"/>
    <property type="molecule type" value="Genomic_DNA"/>
</dbReference>
<feature type="transmembrane region" description="Helical" evidence="8">
    <location>
        <begin position="7"/>
        <end position="24"/>
    </location>
</feature>
<feature type="transmembrane region" description="Helical" evidence="8">
    <location>
        <begin position="258"/>
        <end position="278"/>
    </location>
</feature>
<keyword evidence="5 8" id="KW-0812">Transmembrane</keyword>
<dbReference type="PANTHER" id="PTHR33908:SF3">
    <property type="entry name" value="UNDECAPRENYL PHOSPHATE-ALPHA-4-AMINO-4-DEOXY-L-ARABINOSE ARABINOSYL TRANSFERASE"/>
    <property type="match status" value="1"/>
</dbReference>
<dbReference type="Pfam" id="PF13231">
    <property type="entry name" value="PMT_2"/>
    <property type="match status" value="1"/>
</dbReference>
<dbReference type="GO" id="GO:0009103">
    <property type="term" value="P:lipopolysaccharide biosynthetic process"/>
    <property type="evidence" value="ECO:0007669"/>
    <property type="project" value="UniProtKB-ARBA"/>
</dbReference>
<reference evidence="10 11" key="1">
    <citation type="journal article" date="2016" name="Nat. Commun.">
        <title>Thousands of microbial genomes shed light on interconnected biogeochemical processes in an aquifer system.</title>
        <authorList>
            <person name="Anantharaman K."/>
            <person name="Brown C.T."/>
            <person name="Hug L.A."/>
            <person name="Sharon I."/>
            <person name="Castelle C.J."/>
            <person name="Probst A.J."/>
            <person name="Thomas B.C."/>
            <person name="Singh A."/>
            <person name="Wilkins M.J."/>
            <person name="Karaoz U."/>
            <person name="Brodie E.L."/>
            <person name="Williams K.H."/>
            <person name="Hubbard S.S."/>
            <person name="Banfield J.F."/>
        </authorList>
    </citation>
    <scope>NUCLEOTIDE SEQUENCE [LARGE SCALE GENOMIC DNA]</scope>
</reference>
<dbReference type="GO" id="GO:0005886">
    <property type="term" value="C:plasma membrane"/>
    <property type="evidence" value="ECO:0007669"/>
    <property type="project" value="UniProtKB-SubCell"/>
</dbReference>
<evidence type="ECO:0000256" key="2">
    <source>
        <dbReference type="ARBA" id="ARBA00022475"/>
    </source>
</evidence>
<evidence type="ECO:0000256" key="6">
    <source>
        <dbReference type="ARBA" id="ARBA00022989"/>
    </source>
</evidence>
<comment type="caution">
    <text evidence="10">The sequence shown here is derived from an EMBL/GenBank/DDBJ whole genome shotgun (WGS) entry which is preliminary data.</text>
</comment>
<dbReference type="InterPro" id="IPR050297">
    <property type="entry name" value="LipidA_mod_glycosyltrf_83"/>
</dbReference>
<dbReference type="PANTHER" id="PTHR33908">
    <property type="entry name" value="MANNOSYLTRANSFERASE YKCB-RELATED"/>
    <property type="match status" value="1"/>
</dbReference>
<dbReference type="AlphaFoldDB" id="A0A1F5N4C7"/>
<evidence type="ECO:0000256" key="7">
    <source>
        <dbReference type="ARBA" id="ARBA00023136"/>
    </source>
</evidence>
<evidence type="ECO:0000256" key="1">
    <source>
        <dbReference type="ARBA" id="ARBA00004651"/>
    </source>
</evidence>
<dbReference type="Proteomes" id="UP000177057">
    <property type="component" value="Unassembled WGS sequence"/>
</dbReference>
<evidence type="ECO:0000256" key="8">
    <source>
        <dbReference type="SAM" id="Phobius"/>
    </source>
</evidence>
<feature type="transmembrane region" description="Helical" evidence="8">
    <location>
        <begin position="146"/>
        <end position="164"/>
    </location>
</feature>
<comment type="subcellular location">
    <subcellularLocation>
        <location evidence="1">Cell membrane</location>
        <topology evidence="1">Multi-pass membrane protein</topology>
    </subcellularLocation>
</comment>
<dbReference type="STRING" id="1797794.A3H40_04120"/>